<sequence length="258" mass="28519">SKINRLLSSAPVGMPMTSRWLSSQGISSQLAHRYKLSGWLEPLGRSAWVRVGSSVSMVGAIFALQSQLSIKACPAARTALALQGRAHYVPVGKPVLQLSLESGQALPAWFSQQAFASHHRVINGSALFNPSYAGLMDWTDEKTTIKISSAERAMLEYCHLLPKYADFEEARQLMEGLTTLRSELMQSVLYACKSVKAKRLFLALASVVDHAWYKQLDIEKLNLGSGNRSVLNNGVLHPQYKITVPEEWLNANTEQDGF</sequence>
<dbReference type="EMBL" id="UOFF01000265">
    <property type="protein sequence ID" value="VAW56650.1"/>
    <property type="molecule type" value="Genomic_DNA"/>
</dbReference>
<dbReference type="Pfam" id="PF17194">
    <property type="entry name" value="AbiEi_3_N"/>
    <property type="match status" value="1"/>
</dbReference>
<dbReference type="AlphaFoldDB" id="A0A3B0WW21"/>
<organism evidence="2">
    <name type="scientific">hydrothermal vent metagenome</name>
    <dbReference type="NCBI Taxonomy" id="652676"/>
    <lineage>
        <taxon>unclassified sequences</taxon>
        <taxon>metagenomes</taxon>
        <taxon>ecological metagenomes</taxon>
    </lineage>
</organism>
<evidence type="ECO:0000313" key="2">
    <source>
        <dbReference type="EMBL" id="VAW56650.1"/>
    </source>
</evidence>
<reference evidence="2" key="1">
    <citation type="submission" date="2018-06" db="EMBL/GenBank/DDBJ databases">
        <authorList>
            <person name="Zhirakovskaya E."/>
        </authorList>
    </citation>
    <scope>NUCLEOTIDE SEQUENCE</scope>
</reference>
<dbReference type="InterPro" id="IPR021561">
    <property type="entry name" value="AbiEi_3"/>
</dbReference>
<feature type="domain" description="Transcriptional regulator AbiEi antitoxin N-terminal" evidence="1">
    <location>
        <begin position="1"/>
        <end position="90"/>
    </location>
</feature>
<accession>A0A3B0WW21</accession>
<dbReference type="InterPro" id="IPR033455">
    <property type="entry name" value="AbiEi_3_N"/>
</dbReference>
<protein>
    <recommendedName>
        <fullName evidence="1">Transcriptional regulator AbiEi antitoxin N-terminal domain-containing protein</fullName>
    </recommendedName>
</protein>
<evidence type="ECO:0000259" key="1">
    <source>
        <dbReference type="Pfam" id="PF17194"/>
    </source>
</evidence>
<feature type="non-terminal residue" evidence="2">
    <location>
        <position position="1"/>
    </location>
</feature>
<dbReference type="Pfam" id="PF11459">
    <property type="entry name" value="AbiEi_3"/>
    <property type="match status" value="1"/>
</dbReference>
<gene>
    <name evidence="2" type="ORF">MNBD_GAMMA07-1052</name>
</gene>
<name>A0A3B0WW21_9ZZZZ</name>
<proteinExistence type="predicted"/>